<dbReference type="EMBL" id="WJJP01000695">
    <property type="protein sequence ID" value="MBD3327152.1"/>
    <property type="molecule type" value="Genomic_DNA"/>
</dbReference>
<keyword evidence="1" id="KW-1133">Transmembrane helix</keyword>
<feature type="transmembrane region" description="Helical" evidence="1">
    <location>
        <begin position="53"/>
        <end position="71"/>
    </location>
</feature>
<dbReference type="Gene3D" id="3.40.190.100">
    <property type="entry name" value="Glycine betaine-binding periplasmic protein, domain 2"/>
    <property type="match status" value="1"/>
</dbReference>
<protein>
    <submittedName>
        <fullName evidence="3">ABC transporter substrate-binding protein</fullName>
    </submittedName>
</protein>
<keyword evidence="1" id="KW-0812">Transmembrane</keyword>
<reference evidence="3" key="1">
    <citation type="submission" date="2019-11" db="EMBL/GenBank/DDBJ databases">
        <title>Microbial mats filling the niche in hypersaline microbial mats.</title>
        <authorList>
            <person name="Wong H.L."/>
            <person name="Macleod F.I."/>
            <person name="White R.A. III"/>
            <person name="Burns B.P."/>
        </authorList>
    </citation>
    <scope>NUCLEOTIDE SEQUENCE</scope>
    <source>
        <strain evidence="3">Rbin_158</strain>
    </source>
</reference>
<dbReference type="AlphaFoldDB" id="A0A9D5JZJ0"/>
<organism evidence="3 4">
    <name type="scientific">candidate division KSB3 bacterium</name>
    <dbReference type="NCBI Taxonomy" id="2044937"/>
    <lineage>
        <taxon>Bacteria</taxon>
        <taxon>candidate division KSB3</taxon>
    </lineage>
</organism>
<comment type="caution">
    <text evidence="3">The sequence shown here is derived from an EMBL/GenBank/DDBJ whole genome shotgun (WGS) entry which is preliminary data.</text>
</comment>
<proteinExistence type="predicted"/>
<dbReference type="Gene3D" id="3.40.190.10">
    <property type="entry name" value="Periplasmic binding protein-like II"/>
    <property type="match status" value="1"/>
</dbReference>
<evidence type="ECO:0000313" key="3">
    <source>
        <dbReference type="EMBL" id="MBD3327152.1"/>
    </source>
</evidence>
<dbReference type="Proteomes" id="UP000649604">
    <property type="component" value="Unassembled WGS sequence"/>
</dbReference>
<name>A0A9D5JZJ0_9BACT</name>
<dbReference type="GO" id="GO:0022857">
    <property type="term" value="F:transmembrane transporter activity"/>
    <property type="evidence" value="ECO:0007669"/>
    <property type="project" value="InterPro"/>
</dbReference>
<dbReference type="CDD" id="cd13641">
    <property type="entry name" value="PBP2_HisX_like"/>
    <property type="match status" value="1"/>
</dbReference>
<evidence type="ECO:0000313" key="4">
    <source>
        <dbReference type="Proteomes" id="UP000649604"/>
    </source>
</evidence>
<dbReference type="Pfam" id="PF04069">
    <property type="entry name" value="OpuAC"/>
    <property type="match status" value="1"/>
</dbReference>
<evidence type="ECO:0000259" key="2">
    <source>
        <dbReference type="Pfam" id="PF04069"/>
    </source>
</evidence>
<sequence length="395" mass="44651">MCNFVCHACGGRHLDSSAMDSRLRGNELFVRSQSSCTSSILHVKETIMRVKRIVCSLVVVLFLMAGSGVAAKDVIKFADRQWQTMWINNAIAMFIVEHGYEYPVESVVITTPVMQQVLPEGDVHVDIELWRFNIIDWYNKMTSEGKLIDLGPTFEKSTQGWYVPKYVIEGDPERGVEPMAPDLKSVFDLPKYKDVFQDPEDPDKGLFVNCITGWKCAEINRAKLHAYGLTDDFNIQEPGTSPALDAAIAGAYKKRDPVLAYYWEPTWLMGAYDMYQLEEPPYSDECWAEIEKVLDGKIDPSDISEKGGCAFDSFAIHKGIYAGLQDMAPDVVEFLKKMNVGTDPLNKTAAFMEQEKADPEDAALWYFQNYPDRWRSWVPEDIAAKVEQALAEATD</sequence>
<dbReference type="SUPFAM" id="SSF53850">
    <property type="entry name" value="Periplasmic binding protein-like II"/>
    <property type="match status" value="1"/>
</dbReference>
<accession>A0A9D5JZJ0</accession>
<dbReference type="InterPro" id="IPR007210">
    <property type="entry name" value="ABC_Gly_betaine_transp_sub-bd"/>
</dbReference>
<keyword evidence="1" id="KW-0472">Membrane</keyword>
<evidence type="ECO:0000256" key="1">
    <source>
        <dbReference type="SAM" id="Phobius"/>
    </source>
</evidence>
<dbReference type="GO" id="GO:0043190">
    <property type="term" value="C:ATP-binding cassette (ABC) transporter complex"/>
    <property type="evidence" value="ECO:0007669"/>
    <property type="project" value="InterPro"/>
</dbReference>
<feature type="domain" description="ABC-type glycine betaine transport system substrate-binding" evidence="2">
    <location>
        <begin position="75"/>
        <end position="367"/>
    </location>
</feature>
<gene>
    <name evidence="3" type="ORF">GF339_21380</name>
</gene>